<dbReference type="InterPro" id="IPR011009">
    <property type="entry name" value="Kinase-like_dom_sf"/>
</dbReference>
<dbReference type="PANTHER" id="PTHR45646">
    <property type="entry name" value="SERINE/THREONINE-PROTEIN KINASE DOA-RELATED"/>
    <property type="match status" value="1"/>
</dbReference>
<dbReference type="InterPro" id="IPR000719">
    <property type="entry name" value="Prot_kinase_dom"/>
</dbReference>
<proteinExistence type="predicted"/>
<sequence>MSIVNWNYVPKPPDPEPVSDTFPEEPLDLPVSFGGGYYSGQLGTTVSSNRYLIVRKLGYGPRSSTWLVKESGRAQYHALKVFKASASNQQEADRFYTLVRAMSAMTIDPNPRFMGYFWEESSHGRHLCFLMAPHCGLSIEDIRQANTDGRLPVHTTQYILSAVAGTLLELQAKGKNIMHGSIAAENIVFGASSHPQHLDPLLTKPEIISVKGTAVVRSQPIPARNPQVADSMETMVLNWRLLLTEYKYAQKGLALTPEPEHDYGFAPETLLSTPSCSPKTDIWMLGVMLFNLLTGRALLTATGTAAERLAEMCEVLEVQIPESWLHDKNLKDCSPEKRGLQILEGHLEAVLPQDQAKSVSSLLKSCLRLDPATRISAADLVAHEWIRAVPFCDCFEV</sequence>
<reference evidence="7 8" key="1">
    <citation type="journal article" date="2010" name="Proc. Natl. Acad. Sci. U.S.A.">
        <title>Insights into evolution of multicellular fungi from the assembled chromosomes of the mushroom Coprinopsis cinerea (Coprinus cinereus).</title>
        <authorList>
            <person name="Stajich J.E."/>
            <person name="Wilke S.K."/>
            <person name="Ahren D."/>
            <person name="Au C.H."/>
            <person name="Birren B.W."/>
            <person name="Borodovsky M."/>
            <person name="Burns C."/>
            <person name="Canback B."/>
            <person name="Casselton L.A."/>
            <person name="Cheng C.K."/>
            <person name="Deng J."/>
            <person name="Dietrich F.S."/>
            <person name="Fargo D.C."/>
            <person name="Farman M.L."/>
            <person name="Gathman A.C."/>
            <person name="Goldberg J."/>
            <person name="Guigo R."/>
            <person name="Hoegger P.J."/>
            <person name="Hooker J.B."/>
            <person name="Huggins A."/>
            <person name="James T.Y."/>
            <person name="Kamada T."/>
            <person name="Kilaru S."/>
            <person name="Kodira C."/>
            <person name="Kues U."/>
            <person name="Kupfer D."/>
            <person name="Kwan H.S."/>
            <person name="Lomsadze A."/>
            <person name="Li W."/>
            <person name="Lilly W.W."/>
            <person name="Ma L.J."/>
            <person name="Mackey A.J."/>
            <person name="Manning G."/>
            <person name="Martin F."/>
            <person name="Muraguchi H."/>
            <person name="Natvig D.O."/>
            <person name="Palmerini H."/>
            <person name="Ramesh M.A."/>
            <person name="Rehmeyer C.J."/>
            <person name="Roe B.A."/>
            <person name="Shenoy N."/>
            <person name="Stanke M."/>
            <person name="Ter-Hovhannisyan V."/>
            <person name="Tunlid A."/>
            <person name="Velagapudi R."/>
            <person name="Vision T.J."/>
            <person name="Zeng Q."/>
            <person name="Zolan M.E."/>
            <person name="Pukkila P.J."/>
        </authorList>
    </citation>
    <scope>NUCLEOTIDE SEQUENCE [LARGE SCALE GENOMIC DNA]</scope>
    <source>
        <strain evidence="8">Okayama-7 / 130 / ATCC MYA-4618 / FGSC 9003</strain>
    </source>
</reference>
<dbReference type="GO" id="GO:0005634">
    <property type="term" value="C:nucleus"/>
    <property type="evidence" value="ECO:0007669"/>
    <property type="project" value="TreeGrafter"/>
</dbReference>
<dbReference type="Gene3D" id="1.10.510.10">
    <property type="entry name" value="Transferase(Phosphotransferase) domain 1"/>
    <property type="match status" value="1"/>
</dbReference>
<evidence type="ECO:0000313" key="7">
    <source>
        <dbReference type="EMBL" id="EFI28544.1"/>
    </source>
</evidence>
<evidence type="ECO:0000256" key="3">
    <source>
        <dbReference type="ARBA" id="ARBA00022741"/>
    </source>
</evidence>
<keyword evidence="3" id="KW-0547">Nucleotide-binding</keyword>
<evidence type="ECO:0000256" key="1">
    <source>
        <dbReference type="ARBA" id="ARBA00022527"/>
    </source>
</evidence>
<dbReference type="EMBL" id="AACS02000001">
    <property type="protein sequence ID" value="EFI28544.1"/>
    <property type="molecule type" value="Genomic_DNA"/>
</dbReference>
<dbReference type="SUPFAM" id="SSF56112">
    <property type="entry name" value="Protein kinase-like (PK-like)"/>
    <property type="match status" value="1"/>
</dbReference>
<comment type="caution">
    <text evidence="7">The sequence shown here is derived from an EMBL/GenBank/DDBJ whole genome shotgun (WGS) entry which is preliminary data.</text>
</comment>
<name>D6RJM7_COPC7</name>
<dbReference type="GeneID" id="6014917"/>
<dbReference type="SMART" id="SM00220">
    <property type="entry name" value="S_TKc"/>
    <property type="match status" value="1"/>
</dbReference>
<dbReference type="STRING" id="240176.D6RJM7"/>
<dbReference type="Proteomes" id="UP000001861">
    <property type="component" value="Unassembled WGS sequence"/>
</dbReference>
<dbReference type="PROSITE" id="PS50011">
    <property type="entry name" value="PROTEIN_KINASE_DOM"/>
    <property type="match status" value="1"/>
</dbReference>
<keyword evidence="8" id="KW-1185">Reference proteome</keyword>
<dbReference type="InParanoid" id="D6RJM7"/>
<evidence type="ECO:0000313" key="8">
    <source>
        <dbReference type="Proteomes" id="UP000001861"/>
    </source>
</evidence>
<evidence type="ECO:0000259" key="6">
    <source>
        <dbReference type="PROSITE" id="PS50011"/>
    </source>
</evidence>
<keyword evidence="1" id="KW-0723">Serine/threonine-protein kinase</keyword>
<keyword evidence="5" id="KW-0067">ATP-binding</keyword>
<keyword evidence="4 7" id="KW-0418">Kinase</keyword>
<dbReference type="HOGENOM" id="CLU_000288_81_13_1"/>
<dbReference type="RefSeq" id="XP_002912038.1">
    <property type="nucleotide sequence ID" value="XM_002911992.1"/>
</dbReference>
<dbReference type="KEGG" id="cci:CC1G_13566"/>
<organism evidence="7 8">
    <name type="scientific">Coprinopsis cinerea (strain Okayama-7 / 130 / ATCC MYA-4618 / FGSC 9003)</name>
    <name type="common">Inky cap fungus</name>
    <name type="synonym">Hormographiella aspergillata</name>
    <dbReference type="NCBI Taxonomy" id="240176"/>
    <lineage>
        <taxon>Eukaryota</taxon>
        <taxon>Fungi</taxon>
        <taxon>Dikarya</taxon>
        <taxon>Basidiomycota</taxon>
        <taxon>Agaricomycotina</taxon>
        <taxon>Agaricomycetes</taxon>
        <taxon>Agaricomycetidae</taxon>
        <taxon>Agaricales</taxon>
        <taxon>Agaricineae</taxon>
        <taxon>Psathyrellaceae</taxon>
        <taxon>Coprinopsis</taxon>
    </lineage>
</organism>
<dbReference type="eggNOG" id="KOG1290">
    <property type="taxonomic scope" value="Eukaryota"/>
</dbReference>
<dbReference type="InterPro" id="IPR051175">
    <property type="entry name" value="CLK_kinases"/>
</dbReference>
<dbReference type="GO" id="GO:0043484">
    <property type="term" value="P:regulation of RNA splicing"/>
    <property type="evidence" value="ECO:0007669"/>
    <property type="project" value="TreeGrafter"/>
</dbReference>
<keyword evidence="2" id="KW-0808">Transferase</keyword>
<feature type="domain" description="Protein kinase" evidence="6">
    <location>
        <begin position="51"/>
        <end position="386"/>
    </location>
</feature>
<protein>
    <submittedName>
        <fullName evidence="7">CMGC/SRPK protein kinase</fullName>
    </submittedName>
</protein>
<dbReference type="GO" id="GO:0005524">
    <property type="term" value="F:ATP binding"/>
    <property type="evidence" value="ECO:0007669"/>
    <property type="project" value="UniProtKB-KW"/>
</dbReference>
<dbReference type="OrthoDB" id="5979581at2759"/>
<evidence type="ECO:0000256" key="2">
    <source>
        <dbReference type="ARBA" id="ARBA00022679"/>
    </source>
</evidence>
<evidence type="ECO:0000256" key="5">
    <source>
        <dbReference type="ARBA" id="ARBA00022840"/>
    </source>
</evidence>
<dbReference type="Gene3D" id="3.30.200.20">
    <property type="entry name" value="Phosphorylase Kinase, domain 1"/>
    <property type="match status" value="1"/>
</dbReference>
<dbReference type="OMA" id="AFMHEAD"/>
<evidence type="ECO:0000256" key="4">
    <source>
        <dbReference type="ARBA" id="ARBA00022777"/>
    </source>
</evidence>
<dbReference type="VEuPathDB" id="FungiDB:CC1G_13566"/>
<dbReference type="AlphaFoldDB" id="D6RJM7"/>
<accession>D6RJM7</accession>
<dbReference type="GO" id="GO:0004674">
    <property type="term" value="F:protein serine/threonine kinase activity"/>
    <property type="evidence" value="ECO:0007669"/>
    <property type="project" value="UniProtKB-KW"/>
</dbReference>
<dbReference type="Pfam" id="PF00069">
    <property type="entry name" value="Pkinase"/>
    <property type="match status" value="1"/>
</dbReference>
<dbReference type="PANTHER" id="PTHR45646:SF11">
    <property type="entry name" value="SERINE_THREONINE-PROTEIN KINASE DOA"/>
    <property type="match status" value="1"/>
</dbReference>
<gene>
    <name evidence="7" type="ORF">CC1G_13566</name>
</gene>